<evidence type="ECO:0000313" key="1">
    <source>
        <dbReference type="EMBL" id="QZI79616.1"/>
    </source>
</evidence>
<dbReference type="Proteomes" id="UP000827235">
    <property type="component" value="Segment"/>
</dbReference>
<reference evidence="1 2" key="1">
    <citation type="submission" date="2021-05" db="EMBL/GenBank/DDBJ databases">
        <title>Naturally bred epsilon2 phages have an improved host range and effectivity in uropathogenic E. coli over their ancestor phages.</title>
        <authorList>
            <person name="Saez D."/>
            <person name="Loose M."/>
            <person name="Mutti M."/>
            <person name="Visram Z."/>
            <person name="Hitzenhammer E."/>
            <person name="Dippel D."/>
            <person name="Tisakova L."/>
            <person name="Schertler S."/>
            <person name="Wittmann J."/>
            <person name="Corsini L."/>
            <person name="Wagenlehner F."/>
        </authorList>
    </citation>
    <scope>NUCLEOTIDE SEQUENCE [LARGE SCALE GENOMIC DNA]</scope>
</reference>
<organism evidence="1 2">
    <name type="scientific">Escherichia phage vB_EcoP-101117UKE2</name>
    <dbReference type="NCBI Taxonomy" id="2865796"/>
    <lineage>
        <taxon>Viruses</taxon>
        <taxon>Duplodnaviria</taxon>
        <taxon>Heunggongvirae</taxon>
        <taxon>Uroviricota</taxon>
        <taxon>Caudoviricetes</taxon>
        <taxon>Autographivirales</taxon>
        <taxon>Autosignataviridae</taxon>
        <taxon>Molineuxvirinae</taxon>
        <taxon>Rodentiumvirus</taxon>
        <taxon>Rodentiumvirus P101117UKE2</taxon>
    </lineage>
</organism>
<accession>A0AAE8C3B8</accession>
<protein>
    <submittedName>
        <fullName evidence="1">Uncharacterized protein</fullName>
    </submittedName>
</protein>
<evidence type="ECO:0000313" key="2">
    <source>
        <dbReference type="Proteomes" id="UP000827235"/>
    </source>
</evidence>
<sequence length="33" mass="3929">MCQLSRPRPRRVVPIGWPEGIRLRRAGLMYSLY</sequence>
<proteinExistence type="predicted"/>
<keyword evidence="2" id="KW-1185">Reference proteome</keyword>
<name>A0AAE8C3B8_9CAUD</name>
<gene>
    <name evidence="1" type="ORF">101117UKE2_050</name>
</gene>
<dbReference type="EMBL" id="MZ234019">
    <property type="protein sequence ID" value="QZI79616.1"/>
    <property type="molecule type" value="Genomic_DNA"/>
</dbReference>